<evidence type="ECO:0000259" key="2">
    <source>
        <dbReference type="Pfam" id="PF03749"/>
    </source>
</evidence>
<name>A0ABN0T2Q5_9GAMM</name>
<proteinExistence type="inferred from homology"/>
<evidence type="ECO:0000256" key="1">
    <source>
        <dbReference type="HAMAP-Rule" id="MF_00095"/>
    </source>
</evidence>
<dbReference type="Pfam" id="PF17746">
    <property type="entry name" value="SfsA_N"/>
    <property type="match status" value="1"/>
</dbReference>
<dbReference type="RefSeq" id="WP_343989267.1">
    <property type="nucleotide sequence ID" value="NZ_BAAAFM010000003.1"/>
</dbReference>
<keyword evidence="5" id="KW-1185">Reference proteome</keyword>
<feature type="domain" description="Sugar fermentation stimulation protein C-terminal" evidence="2">
    <location>
        <begin position="88"/>
        <end position="243"/>
    </location>
</feature>
<evidence type="ECO:0000313" key="5">
    <source>
        <dbReference type="Proteomes" id="UP001501221"/>
    </source>
</evidence>
<dbReference type="PANTHER" id="PTHR30545:SF2">
    <property type="entry name" value="SUGAR FERMENTATION STIMULATION PROTEIN A"/>
    <property type="match status" value="1"/>
</dbReference>
<dbReference type="HAMAP" id="MF_00095">
    <property type="entry name" value="SfsA"/>
    <property type="match status" value="1"/>
</dbReference>
<organism evidence="4 5">
    <name type="scientific">Kangiella japonica</name>
    <dbReference type="NCBI Taxonomy" id="647384"/>
    <lineage>
        <taxon>Bacteria</taxon>
        <taxon>Pseudomonadati</taxon>
        <taxon>Pseudomonadota</taxon>
        <taxon>Gammaproteobacteria</taxon>
        <taxon>Kangiellales</taxon>
        <taxon>Kangiellaceae</taxon>
        <taxon>Kangiella</taxon>
    </lineage>
</organism>
<dbReference type="InterPro" id="IPR005224">
    <property type="entry name" value="SfsA"/>
</dbReference>
<dbReference type="Gene3D" id="2.40.50.580">
    <property type="match status" value="1"/>
</dbReference>
<reference evidence="5" key="1">
    <citation type="journal article" date="2019" name="Int. J. Syst. Evol. Microbiol.">
        <title>The Global Catalogue of Microorganisms (GCM) 10K type strain sequencing project: providing services to taxonomists for standard genome sequencing and annotation.</title>
        <authorList>
            <consortium name="The Broad Institute Genomics Platform"/>
            <consortium name="The Broad Institute Genome Sequencing Center for Infectious Disease"/>
            <person name="Wu L."/>
            <person name="Ma J."/>
        </authorList>
    </citation>
    <scope>NUCLEOTIDE SEQUENCE [LARGE SCALE GENOMIC DNA]</scope>
    <source>
        <strain evidence="5">JCM 16211</strain>
    </source>
</reference>
<gene>
    <name evidence="1 4" type="primary">sfsA</name>
    <name evidence="4" type="ORF">GCM10009123_17430</name>
</gene>
<dbReference type="EMBL" id="BAAAFM010000003">
    <property type="protein sequence ID" value="GAA0210557.1"/>
    <property type="molecule type" value="Genomic_DNA"/>
</dbReference>
<sequence length="255" mass="28707">MKFSPPLIKTTLLKRYKRFLADVVSDEGDGESREFTAHCPNTGSMKNCWQEGDTAWLLDSQNPKRKYLYTWVLNHNQDGDWICINTHLANQVVSEGIENGVVEELQGYESLQQEVKYGDENSRIDLLLTDPSKPDSPLKKCYVEIKTVTLLESGVNEKTGEEFQPGAGYFPDAVSTRGQKHIRELVSMVEQGHRAVLFFLVQHTGIKTVSPAAHIDPKYAELLHDAAQKGVEIYAYNTHISPAEIKLHQALPVII</sequence>
<dbReference type="InterPro" id="IPR041465">
    <property type="entry name" value="SfsA_N"/>
</dbReference>
<accession>A0ABN0T2Q5</accession>
<protein>
    <recommendedName>
        <fullName evidence="1">Sugar fermentation stimulation protein homolog</fullName>
    </recommendedName>
</protein>
<dbReference type="Proteomes" id="UP001501221">
    <property type="component" value="Unassembled WGS sequence"/>
</dbReference>
<dbReference type="InterPro" id="IPR040452">
    <property type="entry name" value="SfsA_C"/>
</dbReference>
<dbReference type="PANTHER" id="PTHR30545">
    <property type="entry name" value="SUGAR FERMENTATION STIMULATION PROTEIN A"/>
    <property type="match status" value="1"/>
</dbReference>
<comment type="similarity">
    <text evidence="1">Belongs to the SfsA family.</text>
</comment>
<dbReference type="NCBIfam" id="TIGR00230">
    <property type="entry name" value="sfsA"/>
    <property type="match status" value="1"/>
</dbReference>
<evidence type="ECO:0000313" key="4">
    <source>
        <dbReference type="EMBL" id="GAA0210557.1"/>
    </source>
</evidence>
<dbReference type="CDD" id="cd22359">
    <property type="entry name" value="SfsA-like_bacterial"/>
    <property type="match status" value="1"/>
</dbReference>
<evidence type="ECO:0000259" key="3">
    <source>
        <dbReference type="Pfam" id="PF17746"/>
    </source>
</evidence>
<dbReference type="Gene3D" id="3.40.1350.60">
    <property type="match status" value="1"/>
</dbReference>
<feature type="domain" description="SfsA N-terminal OB" evidence="3">
    <location>
        <begin position="13"/>
        <end position="84"/>
    </location>
</feature>
<dbReference type="Pfam" id="PF03749">
    <property type="entry name" value="SfsA"/>
    <property type="match status" value="1"/>
</dbReference>
<comment type="caution">
    <text evidence="4">The sequence shown here is derived from an EMBL/GenBank/DDBJ whole genome shotgun (WGS) entry which is preliminary data.</text>
</comment>